<accession>A0A388JQ10</accession>
<dbReference type="GO" id="GO:0005794">
    <property type="term" value="C:Golgi apparatus"/>
    <property type="evidence" value="ECO:0007669"/>
    <property type="project" value="TreeGrafter"/>
</dbReference>
<keyword evidence="2 7" id="KW-0812">Transmembrane</keyword>
<name>A0A388JQ10_CHABU</name>
<dbReference type="OrthoDB" id="19932at2759"/>
<feature type="chain" id="PRO_5017481941" description="GOST seven transmembrane domain-containing protein" evidence="8">
    <location>
        <begin position="28"/>
        <end position="539"/>
    </location>
</feature>
<dbReference type="Gramene" id="GBG59861">
    <property type="protein sequence ID" value="GBG59861"/>
    <property type="gene ID" value="CBR_g66668"/>
</dbReference>
<feature type="domain" description="GOST seven transmembrane" evidence="9">
    <location>
        <begin position="227"/>
        <end position="472"/>
    </location>
</feature>
<feature type="transmembrane region" description="Helical" evidence="7">
    <location>
        <begin position="367"/>
        <end position="385"/>
    </location>
</feature>
<feature type="transmembrane region" description="Helical" evidence="7">
    <location>
        <begin position="229"/>
        <end position="248"/>
    </location>
</feature>
<dbReference type="EMBL" id="BFEA01000007">
    <property type="protein sequence ID" value="GBG59861.1"/>
    <property type="molecule type" value="Genomic_DNA"/>
</dbReference>
<feature type="transmembrane region" description="Helical" evidence="7">
    <location>
        <begin position="335"/>
        <end position="355"/>
    </location>
</feature>
<evidence type="ECO:0000256" key="4">
    <source>
        <dbReference type="ARBA" id="ARBA00022989"/>
    </source>
</evidence>
<dbReference type="InterPro" id="IPR053937">
    <property type="entry name" value="GOST_TM"/>
</dbReference>
<gene>
    <name evidence="10" type="ORF">CBR_g66668</name>
</gene>
<feature type="region of interest" description="Disordered" evidence="6">
    <location>
        <begin position="483"/>
        <end position="539"/>
    </location>
</feature>
<protein>
    <recommendedName>
        <fullName evidence="9">GOST seven transmembrane domain-containing protein</fullName>
    </recommendedName>
</protein>
<evidence type="ECO:0000256" key="2">
    <source>
        <dbReference type="ARBA" id="ARBA00022692"/>
    </source>
</evidence>
<organism evidence="10 11">
    <name type="scientific">Chara braunii</name>
    <name type="common">Braun's stonewort</name>
    <dbReference type="NCBI Taxonomy" id="69332"/>
    <lineage>
        <taxon>Eukaryota</taxon>
        <taxon>Viridiplantae</taxon>
        <taxon>Streptophyta</taxon>
        <taxon>Charophyceae</taxon>
        <taxon>Charales</taxon>
        <taxon>Characeae</taxon>
        <taxon>Chara</taxon>
    </lineage>
</organism>
<dbReference type="InterPro" id="IPR009637">
    <property type="entry name" value="GPR107/GPR108-like"/>
</dbReference>
<evidence type="ECO:0000256" key="8">
    <source>
        <dbReference type="SAM" id="SignalP"/>
    </source>
</evidence>
<dbReference type="OMA" id="WICYENA"/>
<feature type="transmembrane region" description="Helical" evidence="7">
    <location>
        <begin position="445"/>
        <end position="467"/>
    </location>
</feature>
<evidence type="ECO:0000313" key="10">
    <source>
        <dbReference type="EMBL" id="GBG59861.1"/>
    </source>
</evidence>
<keyword evidence="5 7" id="KW-0472">Membrane</keyword>
<evidence type="ECO:0000313" key="11">
    <source>
        <dbReference type="Proteomes" id="UP000265515"/>
    </source>
</evidence>
<feature type="transmembrane region" description="Helical" evidence="7">
    <location>
        <begin position="300"/>
        <end position="323"/>
    </location>
</feature>
<evidence type="ECO:0000259" key="9">
    <source>
        <dbReference type="Pfam" id="PF06814"/>
    </source>
</evidence>
<feature type="compositionally biased region" description="Acidic residues" evidence="6">
    <location>
        <begin position="528"/>
        <end position="539"/>
    </location>
</feature>
<evidence type="ECO:0000256" key="7">
    <source>
        <dbReference type="SAM" id="Phobius"/>
    </source>
</evidence>
<evidence type="ECO:0000256" key="5">
    <source>
        <dbReference type="ARBA" id="ARBA00023136"/>
    </source>
</evidence>
<dbReference type="STRING" id="69332.A0A388JQ10"/>
<comment type="caution">
    <text evidence="10">The sequence shown here is derived from an EMBL/GenBank/DDBJ whole genome shotgun (WGS) entry which is preliminary data.</text>
</comment>
<keyword evidence="3 8" id="KW-0732">Signal</keyword>
<feature type="signal peptide" evidence="8">
    <location>
        <begin position="1"/>
        <end position="27"/>
    </location>
</feature>
<dbReference type="PANTHER" id="PTHR21229">
    <property type="entry name" value="LUNG SEVEN TRANSMEMBRANE RECEPTOR"/>
    <property type="match status" value="1"/>
</dbReference>
<keyword evidence="4 7" id="KW-1133">Transmembrane helix</keyword>
<evidence type="ECO:0000256" key="6">
    <source>
        <dbReference type="SAM" id="MobiDB-lite"/>
    </source>
</evidence>
<feature type="transmembrane region" description="Helical" evidence="7">
    <location>
        <begin position="406"/>
        <end position="425"/>
    </location>
</feature>
<reference evidence="10 11" key="1">
    <citation type="journal article" date="2018" name="Cell">
        <title>The Chara Genome: Secondary Complexity and Implications for Plant Terrestrialization.</title>
        <authorList>
            <person name="Nishiyama T."/>
            <person name="Sakayama H."/>
            <person name="Vries J.D."/>
            <person name="Buschmann H."/>
            <person name="Saint-Marcoux D."/>
            <person name="Ullrich K.K."/>
            <person name="Haas F.B."/>
            <person name="Vanderstraeten L."/>
            <person name="Becker D."/>
            <person name="Lang D."/>
            <person name="Vosolsobe S."/>
            <person name="Rombauts S."/>
            <person name="Wilhelmsson P.K.I."/>
            <person name="Janitza P."/>
            <person name="Kern R."/>
            <person name="Heyl A."/>
            <person name="Rumpler F."/>
            <person name="Villalobos L.I.A.C."/>
            <person name="Clay J.M."/>
            <person name="Skokan R."/>
            <person name="Toyoda A."/>
            <person name="Suzuki Y."/>
            <person name="Kagoshima H."/>
            <person name="Schijlen E."/>
            <person name="Tajeshwar N."/>
            <person name="Catarino B."/>
            <person name="Hetherington A.J."/>
            <person name="Saltykova A."/>
            <person name="Bonnot C."/>
            <person name="Breuninger H."/>
            <person name="Symeonidi A."/>
            <person name="Radhakrishnan G.V."/>
            <person name="Van Nieuwerburgh F."/>
            <person name="Deforce D."/>
            <person name="Chang C."/>
            <person name="Karol K.G."/>
            <person name="Hedrich R."/>
            <person name="Ulvskov P."/>
            <person name="Glockner G."/>
            <person name="Delwiche C.F."/>
            <person name="Petrasek J."/>
            <person name="Van de Peer Y."/>
            <person name="Friml J."/>
            <person name="Beilby M."/>
            <person name="Dolan L."/>
            <person name="Kohara Y."/>
            <person name="Sugano S."/>
            <person name="Fujiyama A."/>
            <person name="Delaux P.-M."/>
            <person name="Quint M."/>
            <person name="TheiBen G."/>
            <person name="Hagemann M."/>
            <person name="Harholt J."/>
            <person name="Dunand C."/>
            <person name="Zachgo S."/>
            <person name="Langdale J."/>
            <person name="Maumus F."/>
            <person name="Straeten D.V.D."/>
            <person name="Gould S.B."/>
            <person name="Rensing S.A."/>
        </authorList>
    </citation>
    <scope>NUCLEOTIDE SEQUENCE [LARGE SCALE GENOMIC DNA]</scope>
    <source>
        <strain evidence="10 11">S276</strain>
    </source>
</reference>
<dbReference type="GO" id="GO:0016020">
    <property type="term" value="C:membrane"/>
    <property type="evidence" value="ECO:0007669"/>
    <property type="project" value="UniProtKB-SubCell"/>
</dbReference>
<comment type="subcellular location">
    <subcellularLocation>
        <location evidence="1">Membrane</location>
        <topology evidence="1">Multi-pass membrane protein</topology>
    </subcellularLocation>
</comment>
<evidence type="ECO:0000256" key="3">
    <source>
        <dbReference type="ARBA" id="ARBA00022729"/>
    </source>
</evidence>
<dbReference type="AlphaFoldDB" id="A0A388JQ10"/>
<proteinExistence type="predicted"/>
<sequence>MGGLKRVLVVVELLFLLATTWWPCTEAAVHKYKKLPIVCQYENGGDSCYQWGGREGMFASGSARMLPRFFVFAKGLNDGRSQIKLDKLRFVREGSNTGSDSESSRRFVYVVIFEGNDYRKRVGYPSSANPNAQNYCCTEEIKGRKDCTRELVVSTYGEDERPWPRILDYEFSGNKTESFSPNTVDITRTGMYYMLFIVCDKSLTKVYVDGETVWKNPMGYLPGMVAPKLAFYAFLSFCYLVLGVIWFVQYTRYWRDILQLQNCITLVLFLGMSETATWYFDFVNFNSTGSRPIGVTMWAVLLGALRKALSRMLVLVVSMGYGVVRPTLGGLTNKVLFLGITDFVAICSFDMMQYVGAVDDKAPAARMFLTLPVAVLDAIFILWIFTSLSRTLSQLQARRQTAKLELYRKFTNVLAITVVVSVAWIAYEFYLKVEDQYVENWEMDWIVHVVWQALNFGLLCTICYLWAPNQNATRYAYSEDVGEEDEGSETAPLKASGAKSGAGTMELSSESALKAEKPKQPISTDVFSLDDDMEEGKLE</sequence>
<dbReference type="Pfam" id="PF06814">
    <property type="entry name" value="GOST_TM"/>
    <property type="match status" value="1"/>
</dbReference>
<dbReference type="PANTHER" id="PTHR21229:SF1">
    <property type="entry name" value="GH17801P"/>
    <property type="match status" value="1"/>
</dbReference>
<keyword evidence="11" id="KW-1185">Reference proteome</keyword>
<feature type="transmembrane region" description="Helical" evidence="7">
    <location>
        <begin position="260"/>
        <end position="280"/>
    </location>
</feature>
<evidence type="ECO:0000256" key="1">
    <source>
        <dbReference type="ARBA" id="ARBA00004141"/>
    </source>
</evidence>
<dbReference type="Proteomes" id="UP000265515">
    <property type="component" value="Unassembled WGS sequence"/>
</dbReference>